<comment type="caution">
    <text evidence="3">The sequence shown here is derived from an EMBL/GenBank/DDBJ whole genome shotgun (WGS) entry which is preliminary data.</text>
</comment>
<dbReference type="PANTHER" id="PTHR46652:SF3">
    <property type="entry name" value="LEUCINE-RICH REPEAT-CONTAINING PROTEIN 9"/>
    <property type="match status" value="1"/>
</dbReference>
<dbReference type="SMART" id="SM00365">
    <property type="entry name" value="LRR_SD22"/>
    <property type="match status" value="4"/>
</dbReference>
<name>A0ABP1GHJ8_9EUKA</name>
<evidence type="ECO:0000313" key="4">
    <source>
        <dbReference type="Proteomes" id="UP001642409"/>
    </source>
</evidence>
<reference evidence="3 4" key="1">
    <citation type="submission" date="2024-07" db="EMBL/GenBank/DDBJ databases">
        <authorList>
            <person name="Akdeniz Z."/>
        </authorList>
    </citation>
    <scope>NUCLEOTIDE SEQUENCE [LARGE SCALE GENOMIC DNA]</scope>
</reference>
<proteinExistence type="predicted"/>
<organism evidence="3 4">
    <name type="scientific">Hexamita inflata</name>
    <dbReference type="NCBI Taxonomy" id="28002"/>
    <lineage>
        <taxon>Eukaryota</taxon>
        <taxon>Metamonada</taxon>
        <taxon>Diplomonadida</taxon>
        <taxon>Hexamitidae</taxon>
        <taxon>Hexamitinae</taxon>
        <taxon>Hexamita</taxon>
    </lineage>
</organism>
<dbReference type="SUPFAM" id="SSF52058">
    <property type="entry name" value="L domain-like"/>
    <property type="match status" value="1"/>
</dbReference>
<dbReference type="InterPro" id="IPR050836">
    <property type="entry name" value="SDS22/Internalin_LRR"/>
</dbReference>
<dbReference type="InterPro" id="IPR032675">
    <property type="entry name" value="LRR_dom_sf"/>
</dbReference>
<keyword evidence="2" id="KW-0677">Repeat</keyword>
<keyword evidence="4" id="KW-1185">Reference proteome</keyword>
<sequence>MFVPESLVALAAEVRLTYIGVSKTNDHSRELTESQLTKKKNIMYFYQFHYVYKYNKNRYHSLLMNNEQHDKRALDKYQANITNGVLLISGPGIQSIQFVDQLQINSLRVIFSNDILFDRVPTKITSLNIINCTSINLTGIEQMKQLTNLRLYYNYHEQINFVSTLINLTNLNLGANKIKDLSPIKDLIALKDINLIRNNIEDISPLKDLLDLTEINISHNKIQDINPIRTLIKTESLNLDFNIIVDVNPLKYLKQLKKLHLKHNQIITVKPLQLLEKLTECDVNQNMIQDLFNLPKVHQADENFFFNLFDEDGEQIQLIPTKQQLHFSNITNVVNDQQNLLEQEANCTNTIQLSFILMKTKIRQLLTKTEDSYVCWSSCLAQMFETIVYDYCQ</sequence>
<keyword evidence="1" id="KW-0433">Leucine-rich repeat</keyword>
<dbReference type="Proteomes" id="UP001642409">
    <property type="component" value="Unassembled WGS sequence"/>
</dbReference>
<dbReference type="Gene3D" id="3.80.10.10">
    <property type="entry name" value="Ribonuclease Inhibitor"/>
    <property type="match status" value="1"/>
</dbReference>
<evidence type="ECO:0000256" key="1">
    <source>
        <dbReference type="ARBA" id="ARBA00022614"/>
    </source>
</evidence>
<dbReference type="EMBL" id="CAXDID020000001">
    <property type="protein sequence ID" value="CAL5970177.1"/>
    <property type="molecule type" value="Genomic_DNA"/>
</dbReference>
<evidence type="ECO:0000256" key="2">
    <source>
        <dbReference type="ARBA" id="ARBA00022737"/>
    </source>
</evidence>
<accession>A0ABP1GHJ8</accession>
<protein>
    <submittedName>
        <fullName evidence="3">Uncharacterized protein</fullName>
    </submittedName>
</protein>
<dbReference type="PROSITE" id="PS51450">
    <property type="entry name" value="LRR"/>
    <property type="match status" value="4"/>
</dbReference>
<dbReference type="PANTHER" id="PTHR46652">
    <property type="entry name" value="LEUCINE-RICH REPEAT AND IQ DOMAIN-CONTAINING PROTEIN 1-RELATED"/>
    <property type="match status" value="1"/>
</dbReference>
<dbReference type="InterPro" id="IPR001611">
    <property type="entry name" value="Leu-rich_rpt"/>
</dbReference>
<evidence type="ECO:0000313" key="3">
    <source>
        <dbReference type="EMBL" id="CAL5970177.1"/>
    </source>
</evidence>
<gene>
    <name evidence="3" type="ORF">HINF_LOCUS117</name>
</gene>